<dbReference type="Proteomes" id="UP000236724">
    <property type="component" value="Unassembled WGS sequence"/>
</dbReference>
<gene>
    <name evidence="3" type="ORF">MBHS_00313</name>
</gene>
<evidence type="ECO:0000256" key="2">
    <source>
        <dbReference type="SAM" id="SignalP"/>
    </source>
</evidence>
<evidence type="ECO:0000313" key="4">
    <source>
        <dbReference type="Proteomes" id="UP000236724"/>
    </source>
</evidence>
<feature type="compositionally biased region" description="Polar residues" evidence="1">
    <location>
        <begin position="60"/>
        <end position="70"/>
    </location>
</feature>
<feature type="compositionally biased region" description="Basic and acidic residues" evidence="1">
    <location>
        <begin position="134"/>
        <end position="149"/>
    </location>
</feature>
<organism evidence="3 4">
    <name type="scientific">Candidatus Venteria ishoeyi</name>
    <dbReference type="NCBI Taxonomy" id="1899563"/>
    <lineage>
        <taxon>Bacteria</taxon>
        <taxon>Pseudomonadati</taxon>
        <taxon>Pseudomonadota</taxon>
        <taxon>Gammaproteobacteria</taxon>
        <taxon>Thiotrichales</taxon>
        <taxon>Thiotrichaceae</taxon>
        <taxon>Venteria</taxon>
    </lineage>
</organism>
<dbReference type="EMBL" id="FMSV02000053">
    <property type="protein sequence ID" value="SEH04467.1"/>
    <property type="molecule type" value="Genomic_DNA"/>
</dbReference>
<name>A0A1H6F2T7_9GAMM</name>
<feature type="compositionally biased region" description="Basic and acidic residues" evidence="1">
    <location>
        <begin position="91"/>
        <end position="102"/>
    </location>
</feature>
<feature type="compositionally biased region" description="Basic and acidic residues" evidence="1">
    <location>
        <begin position="74"/>
        <end position="83"/>
    </location>
</feature>
<sequence>MRVKTTTLLTSLTLVLASQSALVYAEPQGRRGPPPEAYTACENKNAGDTSQFKSPRGDTVSGTCEDQNGTLVLRPDRGGRGPRSDNQQGNADREGNRDRRGPPPEAYTACEGKSAGDRSQLKDHRGETLTGTCEEDRGKLVLRPDRPRR</sequence>
<protein>
    <submittedName>
        <fullName evidence="3">Uncharacterized protein</fullName>
    </submittedName>
</protein>
<evidence type="ECO:0000313" key="3">
    <source>
        <dbReference type="EMBL" id="SEH04467.1"/>
    </source>
</evidence>
<feature type="region of interest" description="Disordered" evidence="1">
    <location>
        <begin position="25"/>
        <end position="149"/>
    </location>
</feature>
<reference evidence="3 4" key="1">
    <citation type="submission" date="2016-10" db="EMBL/GenBank/DDBJ databases">
        <authorList>
            <person name="de Groot N.N."/>
        </authorList>
    </citation>
    <scope>NUCLEOTIDE SEQUENCE [LARGE SCALE GENOMIC DNA]</scope>
    <source>
        <strain evidence="3">MBHS1</strain>
    </source>
</reference>
<dbReference type="RefSeq" id="WP_103918533.1">
    <property type="nucleotide sequence ID" value="NZ_FMSV02000053.1"/>
</dbReference>
<keyword evidence="4" id="KW-1185">Reference proteome</keyword>
<proteinExistence type="predicted"/>
<accession>A0A1H6F2T7</accession>
<feature type="compositionally biased region" description="Basic and acidic residues" evidence="1">
    <location>
        <begin position="114"/>
        <end position="127"/>
    </location>
</feature>
<evidence type="ECO:0000256" key="1">
    <source>
        <dbReference type="SAM" id="MobiDB-lite"/>
    </source>
</evidence>
<dbReference type="AlphaFoldDB" id="A0A1H6F2T7"/>
<feature type="chain" id="PRO_5014789854" evidence="2">
    <location>
        <begin position="26"/>
        <end position="149"/>
    </location>
</feature>
<dbReference type="OrthoDB" id="5738845at2"/>
<keyword evidence="2" id="KW-0732">Signal</keyword>
<feature type="signal peptide" evidence="2">
    <location>
        <begin position="1"/>
        <end position="25"/>
    </location>
</feature>